<evidence type="ECO:0000313" key="1">
    <source>
        <dbReference type="EMBL" id="EIC29593.1"/>
    </source>
</evidence>
<dbReference type="AlphaFoldDB" id="H8GNK0"/>
<accession>H8GNK0</accession>
<sequence>MQFFRMQSPPYSSDSQDLSINGNLEYVYRFPGVSCNACKATYGGSRILTLEAPPQIRTDQRFRSRWPITEREHAAMQREVAAYLDADFAAFETFKPGDNFQPAYYDSPSLPHTDFLWPNIRSFVVSARMKRIVFDELAGDVDIVPISPRKVGKRPGNALPAALDPDDPQNRIHGPAAIEPYYQILVRSESDYPKGGSPVSVCPVCKHETIDDEKRELVMREDMWRGQPIFLLRTTLYVIVTEALAEKIQRAGASNVDFVPV</sequence>
<gene>
    <name evidence="1" type="ORF">Metal_1826</name>
</gene>
<dbReference type="STRING" id="686340.Metal_1826"/>
<proteinExistence type="predicted"/>
<name>H8GNK0_METAL</name>
<organism evidence="1 2">
    <name type="scientific">Methylomicrobium album BG8</name>
    <dbReference type="NCBI Taxonomy" id="686340"/>
    <lineage>
        <taxon>Bacteria</taxon>
        <taxon>Pseudomonadati</taxon>
        <taxon>Pseudomonadota</taxon>
        <taxon>Gammaproteobacteria</taxon>
        <taxon>Methylococcales</taxon>
        <taxon>Methylococcaceae</taxon>
        <taxon>Methylomicrobium</taxon>
    </lineage>
</organism>
<dbReference type="HOGENOM" id="CLU_1064799_0_0_6"/>
<evidence type="ECO:0000313" key="2">
    <source>
        <dbReference type="Proteomes" id="UP000005090"/>
    </source>
</evidence>
<keyword evidence="2" id="KW-1185">Reference proteome</keyword>
<reference evidence="1 2" key="1">
    <citation type="journal article" date="2013" name="Genome Announc.">
        <title>Genome Sequence of the Obligate Gammaproteobacterial Methanotroph Methylomicrobium album Strain BG8.</title>
        <authorList>
            <person name="Kits K.D."/>
            <person name="Kalyuzhnaya M.G."/>
            <person name="Klotz M.G."/>
            <person name="Jetten M.S."/>
            <person name="Op den Camp H.J."/>
            <person name="Vuilleumier S."/>
            <person name="Bringel F."/>
            <person name="Dispirito A.A."/>
            <person name="Murrell J.C."/>
            <person name="Bruce D."/>
            <person name="Cheng J.F."/>
            <person name="Copeland A."/>
            <person name="Goodwin L."/>
            <person name="Hauser L."/>
            <person name="Lajus A."/>
            <person name="Land M.L."/>
            <person name="Lapidus A."/>
            <person name="Lucas S."/>
            <person name="Medigue C."/>
            <person name="Pitluck S."/>
            <person name="Woyke T."/>
            <person name="Zeytun A."/>
            <person name="Stein L.Y."/>
        </authorList>
    </citation>
    <scope>NUCLEOTIDE SEQUENCE [LARGE SCALE GENOMIC DNA]</scope>
    <source>
        <strain evidence="1 2">BG8</strain>
    </source>
</reference>
<protein>
    <submittedName>
        <fullName evidence="1">Uncharacterized protein</fullName>
    </submittedName>
</protein>
<dbReference type="RefSeq" id="WP_005371581.1">
    <property type="nucleotide sequence ID" value="NZ_CM001475.1"/>
</dbReference>
<dbReference type="EMBL" id="CM001475">
    <property type="protein sequence ID" value="EIC29593.1"/>
    <property type="molecule type" value="Genomic_DNA"/>
</dbReference>
<dbReference type="Proteomes" id="UP000005090">
    <property type="component" value="Chromosome"/>
</dbReference>